<reference evidence="1" key="1">
    <citation type="journal article" date="2015" name="Nature">
        <title>Complex archaea that bridge the gap between prokaryotes and eukaryotes.</title>
        <authorList>
            <person name="Spang A."/>
            <person name="Saw J.H."/>
            <person name="Jorgensen S.L."/>
            <person name="Zaremba-Niedzwiedzka K."/>
            <person name="Martijn J."/>
            <person name="Lind A.E."/>
            <person name="van Eijk R."/>
            <person name="Schleper C."/>
            <person name="Guy L."/>
            <person name="Ettema T.J."/>
        </authorList>
    </citation>
    <scope>NUCLEOTIDE SEQUENCE</scope>
</reference>
<organism evidence="1">
    <name type="scientific">marine sediment metagenome</name>
    <dbReference type="NCBI Taxonomy" id="412755"/>
    <lineage>
        <taxon>unclassified sequences</taxon>
        <taxon>metagenomes</taxon>
        <taxon>ecological metagenomes</taxon>
    </lineage>
</organism>
<gene>
    <name evidence="1" type="ORF">LCGC14_1955990</name>
</gene>
<proteinExistence type="predicted"/>
<evidence type="ECO:0000313" key="1">
    <source>
        <dbReference type="EMBL" id="KKL85312.1"/>
    </source>
</evidence>
<sequence length="767" mass="83366">MNWPARPISRAMALLLPLAIAAALPAGGSARAGVVVQRWAVGQGAAHPGTIRIARVEGGASIIRIDLKALARGTGVYNAVLQVKRDPPDPTTPEATVGCEIVPLAGPLEAGKPPLLIAAPLEIPAPAYDHFDATATVRQWVADPKSNHGLYVLRLPGWIADSTVLEVTYRGRPARVPAQVRGLKVTHNAGQTFITWRESGRVGPDGPVTWGQIKAAMRDALRSVHYRVYVHTRPIDAETIAGARLIGRIGPMSAYNVNARSVEFLVGQAMVRPDRIGELARDEGGLVDSWHMDHPRMDRCPVRRFAIYERSAPLPRGTGLYVHSPALRGRRYYAVISSLRGTANTLDFSAANSLAEPVTETVGPGEPVCQGPGLRGPLFDYPGRRLDYVQWAAPPLAPRPNMAFNWSVLVPPGVKAAAPVELYFHRANRSHALPARKLLADSIQIAPHDYPVSGWYGYNPTAGTLKGLAESYVQDHTQKRIRAFMAWARRKLPMDPDRVLAVGFDGAALTALYDPDAFACVFIEGFEARVLDAASADLAAAWGPRTLDSRDEHEGAAWSWAELDKLVLAKPGRAMPLMVCRGYSWGRLPGRYDRGSGRLYRAMSRARQPILADWTWAGGRLIAPNKYTGQWRGADITRRTPVPALSGSSLDSDTPSNGQINMAWSWKDLRDAADEFVVTLVNNRSKAGTVDLTPRRLGRFKVAEGERLAWEARSVPIGPTGRAAGPPRRGRVTAGAGGVFTLSRLRIPGRSALVVRVRRLPPPQGKE</sequence>
<dbReference type="AlphaFoldDB" id="A0A0F9ID71"/>
<dbReference type="EMBL" id="LAZR01021442">
    <property type="protein sequence ID" value="KKL85312.1"/>
    <property type="molecule type" value="Genomic_DNA"/>
</dbReference>
<comment type="caution">
    <text evidence="1">The sequence shown here is derived from an EMBL/GenBank/DDBJ whole genome shotgun (WGS) entry which is preliminary data.</text>
</comment>
<protein>
    <submittedName>
        <fullName evidence="1">Uncharacterized protein</fullName>
    </submittedName>
</protein>
<dbReference type="InterPro" id="IPR029058">
    <property type="entry name" value="AB_hydrolase_fold"/>
</dbReference>
<accession>A0A0F9ID71</accession>
<name>A0A0F9ID71_9ZZZZ</name>
<dbReference type="SUPFAM" id="SSF53474">
    <property type="entry name" value="alpha/beta-Hydrolases"/>
    <property type="match status" value="1"/>
</dbReference>
<feature type="non-terminal residue" evidence="1">
    <location>
        <position position="767"/>
    </location>
</feature>